<proteinExistence type="predicted"/>
<feature type="signal peptide" evidence="1">
    <location>
        <begin position="1"/>
        <end position="20"/>
    </location>
</feature>
<dbReference type="Proteomes" id="UP000226192">
    <property type="component" value="Unassembled WGS sequence"/>
</dbReference>
<accession>A0A2C5YG36</accession>
<evidence type="ECO:0000313" key="2">
    <source>
        <dbReference type="EMBL" id="PHH66666.1"/>
    </source>
</evidence>
<name>A0A2C5YG36_9HYPO</name>
<gene>
    <name evidence="2" type="ORF">CDD81_6503</name>
</gene>
<keyword evidence="1" id="KW-0732">Signal</keyword>
<comment type="caution">
    <text evidence="2">The sequence shown here is derived from an EMBL/GenBank/DDBJ whole genome shotgun (WGS) entry which is preliminary data.</text>
</comment>
<dbReference type="OrthoDB" id="4863351at2759"/>
<dbReference type="AlphaFoldDB" id="A0A2C5YG36"/>
<sequence>MTMKYLSVALMALCAQVVVAQGDLGLLDLGELVRNTPKARAVINRLKGNILSKGQPHILYGVRDADSEGCYYMYQPLRSTPEGLDIQIVVNTDRDEISTGSKAATIDTTTSTAKIDTSSTGWRLEDTTNIGADTTVSAGAFGFGASLTISASKMDSSEKSGDQGHTMEFRQDESQTFECPAKTTCTIQTWTFVATLKGTCPEIPTFNSGCFDERLNKFPPTDDDPLQVDELKKFLDGNLTLPSINGQWPIWSRFPQDYYTMTNKDGSPAGKVLPEKKENNLWWPSDKFKVDYRFNPKCEVSSPLYDKSGKPKRGQYLIEYPDEMFVKRDEQNGAPKNLIKITVISENLDD</sequence>
<reference evidence="2 3" key="1">
    <citation type="submission" date="2017-06" db="EMBL/GenBank/DDBJ databases">
        <title>Ant-infecting Ophiocordyceps genomes reveal a high diversity of potential behavioral manipulation genes and a possible major role for enterotoxins.</title>
        <authorList>
            <person name="De Bekker C."/>
            <person name="Evans H.C."/>
            <person name="Brachmann A."/>
            <person name="Hughes D.P."/>
        </authorList>
    </citation>
    <scope>NUCLEOTIDE SEQUENCE [LARGE SCALE GENOMIC DNA]</scope>
    <source>
        <strain evidence="2 3">Map64</strain>
    </source>
</reference>
<evidence type="ECO:0000256" key="1">
    <source>
        <dbReference type="SAM" id="SignalP"/>
    </source>
</evidence>
<keyword evidence="3" id="KW-1185">Reference proteome</keyword>
<organism evidence="2 3">
    <name type="scientific">Ophiocordyceps australis</name>
    <dbReference type="NCBI Taxonomy" id="1399860"/>
    <lineage>
        <taxon>Eukaryota</taxon>
        <taxon>Fungi</taxon>
        <taxon>Dikarya</taxon>
        <taxon>Ascomycota</taxon>
        <taxon>Pezizomycotina</taxon>
        <taxon>Sordariomycetes</taxon>
        <taxon>Hypocreomycetidae</taxon>
        <taxon>Hypocreales</taxon>
        <taxon>Ophiocordycipitaceae</taxon>
        <taxon>Ophiocordyceps</taxon>
    </lineage>
</organism>
<feature type="chain" id="PRO_5012044538" evidence="1">
    <location>
        <begin position="21"/>
        <end position="350"/>
    </location>
</feature>
<dbReference type="EMBL" id="NJET01000006">
    <property type="protein sequence ID" value="PHH66666.1"/>
    <property type="molecule type" value="Genomic_DNA"/>
</dbReference>
<protein>
    <submittedName>
        <fullName evidence="2">Uncharacterized protein</fullName>
    </submittedName>
</protein>
<evidence type="ECO:0000313" key="3">
    <source>
        <dbReference type="Proteomes" id="UP000226192"/>
    </source>
</evidence>